<dbReference type="RefSeq" id="WP_132923260.1">
    <property type="nucleotide sequence ID" value="NZ_SJOI01000001.1"/>
</dbReference>
<keyword evidence="1" id="KW-0472">Membrane</keyword>
<dbReference type="InterPro" id="IPR019652">
    <property type="entry name" value="DUF2509"/>
</dbReference>
<keyword evidence="3" id="KW-1185">Reference proteome</keyword>
<dbReference type="Proteomes" id="UP000294555">
    <property type="component" value="Unassembled WGS sequence"/>
</dbReference>
<evidence type="ECO:0000256" key="1">
    <source>
        <dbReference type="SAM" id="Phobius"/>
    </source>
</evidence>
<sequence>MTPVEEQGSGALAVLPILLIIGLTAMLGWQRFLDGAVPLIHDEQRYLTAFHRAESALSWAMTVPWRGEDGECRRPEGEAFRACLCAPRLTVGWVLHAQSGVLEGARGPGEINLYRRVALTRMKEDLEETGKERRSCMLTPLASGWLDYYPG</sequence>
<name>A0A4R1NAY5_9GAMM</name>
<proteinExistence type="predicted"/>
<gene>
    <name evidence="2" type="ORF">EZJ58_2595</name>
</gene>
<dbReference type="AlphaFoldDB" id="A0A4R1NAY5"/>
<protein>
    <submittedName>
        <fullName evidence="2">Uncharacterized protein DUF2509</fullName>
    </submittedName>
</protein>
<feature type="transmembrane region" description="Helical" evidence="1">
    <location>
        <begin position="12"/>
        <end position="29"/>
    </location>
</feature>
<evidence type="ECO:0000313" key="3">
    <source>
        <dbReference type="Proteomes" id="UP000294555"/>
    </source>
</evidence>
<keyword evidence="1" id="KW-0812">Transmembrane</keyword>
<accession>A0A4R1NAY5</accession>
<evidence type="ECO:0000313" key="2">
    <source>
        <dbReference type="EMBL" id="TCL04472.1"/>
    </source>
</evidence>
<reference evidence="2 3" key="1">
    <citation type="submission" date="2019-02" db="EMBL/GenBank/DDBJ databases">
        <title>Investigation of anaerobic lignin degradation for improved lignocellulosic biofuels.</title>
        <authorList>
            <person name="Deangelis K."/>
        </authorList>
    </citation>
    <scope>NUCLEOTIDE SEQUENCE [LARGE SCALE GENOMIC DNA]</scope>
    <source>
        <strain evidence="2 3">159R</strain>
    </source>
</reference>
<dbReference type="OrthoDB" id="7059963at2"/>
<comment type="caution">
    <text evidence="2">The sequence shown here is derived from an EMBL/GenBank/DDBJ whole genome shotgun (WGS) entry which is preliminary data.</text>
</comment>
<dbReference type="Pfam" id="PF10713">
    <property type="entry name" value="DUF2509"/>
    <property type="match status" value="1"/>
</dbReference>
<keyword evidence="1" id="KW-1133">Transmembrane helix</keyword>
<dbReference type="EMBL" id="SJOI01000001">
    <property type="protein sequence ID" value="TCL04472.1"/>
    <property type="molecule type" value="Genomic_DNA"/>
</dbReference>
<organism evidence="2 3">
    <name type="scientific">Sodalis ligni</name>
    <dbReference type="NCBI Taxonomy" id="2697027"/>
    <lineage>
        <taxon>Bacteria</taxon>
        <taxon>Pseudomonadati</taxon>
        <taxon>Pseudomonadota</taxon>
        <taxon>Gammaproteobacteria</taxon>
        <taxon>Enterobacterales</taxon>
        <taxon>Bruguierivoracaceae</taxon>
        <taxon>Sodalis</taxon>
    </lineage>
</organism>